<reference evidence="9 10" key="1">
    <citation type="submission" date="2014-02" db="EMBL/GenBank/DDBJ databases">
        <title>Single nucleus genome sequencing reveals high similarity among nuclei of an endomycorrhizal fungus.</title>
        <authorList>
            <person name="Lin K."/>
            <person name="Geurts R."/>
            <person name="Zhang Z."/>
            <person name="Limpens E."/>
            <person name="Saunders D.G."/>
            <person name="Mu D."/>
            <person name="Pang E."/>
            <person name="Cao H."/>
            <person name="Cha H."/>
            <person name="Lin T."/>
            <person name="Zhou Q."/>
            <person name="Shang Y."/>
            <person name="Li Y."/>
            <person name="Ivanov S."/>
            <person name="Sharma T."/>
            <person name="Velzen R.V."/>
            <person name="Ruijter N.D."/>
            <person name="Aanen D.K."/>
            <person name="Win J."/>
            <person name="Kamoun S."/>
            <person name="Bisseling T."/>
            <person name="Huang S."/>
        </authorList>
    </citation>
    <scope>NUCLEOTIDE SEQUENCE [LARGE SCALE GENOMIC DNA]</scope>
    <source>
        <strain evidence="10">DAOM197198w</strain>
    </source>
</reference>
<evidence type="ECO:0000256" key="5">
    <source>
        <dbReference type="ARBA" id="ARBA00022833"/>
    </source>
</evidence>
<keyword evidence="2" id="KW-0479">Metal-binding</keyword>
<sequence length="117" mass="13795">MDIKSLLNIECEHCHKLFKNKHAIKQHLKTHIRPHKCTVCDKDFAQRNHLEIHNRTHNAERPYACNLCTWKFYDPDTLKRHLKYTHSEDKPHVCECGSSYKRVSSLASMLKSINPDS</sequence>
<evidence type="ECO:0000256" key="7">
    <source>
        <dbReference type="PROSITE-ProRule" id="PRU00042"/>
    </source>
</evidence>
<dbReference type="AlphaFoldDB" id="A0A015K5L2"/>
<keyword evidence="5" id="KW-0862">Zinc</keyword>
<feature type="domain" description="C2H2-type" evidence="8">
    <location>
        <begin position="35"/>
        <end position="62"/>
    </location>
</feature>
<dbReference type="Proteomes" id="UP000022910">
    <property type="component" value="Unassembled WGS sequence"/>
</dbReference>
<accession>A0A015K5L2</accession>
<dbReference type="STRING" id="1432141.A0A015K5L2"/>
<dbReference type="SMART" id="SM00355">
    <property type="entry name" value="ZnF_C2H2"/>
    <property type="match status" value="3"/>
</dbReference>
<feature type="domain" description="C2H2-type" evidence="8">
    <location>
        <begin position="63"/>
        <end position="91"/>
    </location>
</feature>
<dbReference type="Pfam" id="PF13894">
    <property type="entry name" value="zf-C2H2_4"/>
    <property type="match status" value="1"/>
</dbReference>
<name>A0A015K5L2_RHIIW</name>
<dbReference type="GO" id="GO:0000981">
    <property type="term" value="F:DNA-binding transcription factor activity, RNA polymerase II-specific"/>
    <property type="evidence" value="ECO:0007669"/>
    <property type="project" value="TreeGrafter"/>
</dbReference>
<dbReference type="PANTHER" id="PTHR24394">
    <property type="entry name" value="ZINC FINGER PROTEIN"/>
    <property type="match status" value="1"/>
</dbReference>
<dbReference type="FunFam" id="3.30.160.60:FF:001182">
    <property type="entry name" value="Zinc finger, C2H2 type"/>
    <property type="match status" value="1"/>
</dbReference>
<keyword evidence="3" id="KW-0677">Repeat</keyword>
<keyword evidence="6" id="KW-0539">Nucleus</keyword>
<dbReference type="HOGENOM" id="CLU_002678_42_11_1"/>
<dbReference type="Gene3D" id="3.30.160.60">
    <property type="entry name" value="Classic Zinc Finger"/>
    <property type="match status" value="2"/>
</dbReference>
<dbReference type="InterPro" id="IPR013087">
    <property type="entry name" value="Znf_C2H2_type"/>
</dbReference>
<dbReference type="EMBL" id="JEMT01024544">
    <property type="protein sequence ID" value="EXX62729.1"/>
    <property type="molecule type" value="Genomic_DNA"/>
</dbReference>
<dbReference type="SUPFAM" id="SSF57667">
    <property type="entry name" value="beta-beta-alpha zinc fingers"/>
    <property type="match status" value="2"/>
</dbReference>
<dbReference type="GO" id="GO:0005634">
    <property type="term" value="C:nucleus"/>
    <property type="evidence" value="ECO:0007669"/>
    <property type="project" value="UniProtKB-SubCell"/>
</dbReference>
<evidence type="ECO:0000256" key="2">
    <source>
        <dbReference type="ARBA" id="ARBA00022723"/>
    </source>
</evidence>
<dbReference type="Pfam" id="PF00096">
    <property type="entry name" value="zf-C2H2"/>
    <property type="match status" value="2"/>
</dbReference>
<dbReference type="PROSITE" id="PS00028">
    <property type="entry name" value="ZINC_FINGER_C2H2_1"/>
    <property type="match status" value="3"/>
</dbReference>
<evidence type="ECO:0000259" key="8">
    <source>
        <dbReference type="PROSITE" id="PS50157"/>
    </source>
</evidence>
<dbReference type="GO" id="GO:0008270">
    <property type="term" value="F:zinc ion binding"/>
    <property type="evidence" value="ECO:0007669"/>
    <property type="project" value="UniProtKB-KW"/>
</dbReference>
<dbReference type="OrthoDB" id="8922241at2759"/>
<gene>
    <name evidence="9" type="ORF">RirG_159110</name>
</gene>
<dbReference type="PROSITE" id="PS50157">
    <property type="entry name" value="ZINC_FINGER_C2H2_2"/>
    <property type="match status" value="3"/>
</dbReference>
<evidence type="ECO:0000256" key="3">
    <source>
        <dbReference type="ARBA" id="ARBA00022737"/>
    </source>
</evidence>
<feature type="domain" description="C2H2-type" evidence="8">
    <location>
        <begin position="9"/>
        <end position="36"/>
    </location>
</feature>
<evidence type="ECO:0000313" key="10">
    <source>
        <dbReference type="Proteomes" id="UP000022910"/>
    </source>
</evidence>
<protein>
    <submittedName>
        <fullName evidence="9">Azf1p</fullName>
    </submittedName>
</protein>
<dbReference type="PANTHER" id="PTHR24394:SF29">
    <property type="entry name" value="MYONEURIN"/>
    <property type="match status" value="1"/>
</dbReference>
<evidence type="ECO:0000256" key="6">
    <source>
        <dbReference type="ARBA" id="ARBA00023242"/>
    </source>
</evidence>
<organism evidence="9 10">
    <name type="scientific">Rhizophagus irregularis (strain DAOM 197198w)</name>
    <name type="common">Glomus intraradices</name>
    <dbReference type="NCBI Taxonomy" id="1432141"/>
    <lineage>
        <taxon>Eukaryota</taxon>
        <taxon>Fungi</taxon>
        <taxon>Fungi incertae sedis</taxon>
        <taxon>Mucoromycota</taxon>
        <taxon>Glomeromycotina</taxon>
        <taxon>Glomeromycetes</taxon>
        <taxon>Glomerales</taxon>
        <taxon>Glomeraceae</taxon>
        <taxon>Rhizophagus</taxon>
    </lineage>
</organism>
<keyword evidence="10" id="KW-1185">Reference proteome</keyword>
<evidence type="ECO:0000256" key="4">
    <source>
        <dbReference type="ARBA" id="ARBA00022771"/>
    </source>
</evidence>
<comment type="subcellular location">
    <subcellularLocation>
        <location evidence="1">Nucleus</location>
    </subcellularLocation>
</comment>
<evidence type="ECO:0000256" key="1">
    <source>
        <dbReference type="ARBA" id="ARBA00004123"/>
    </source>
</evidence>
<proteinExistence type="predicted"/>
<evidence type="ECO:0000313" key="9">
    <source>
        <dbReference type="EMBL" id="EXX62729.1"/>
    </source>
</evidence>
<dbReference type="InterPro" id="IPR036236">
    <property type="entry name" value="Znf_C2H2_sf"/>
</dbReference>
<keyword evidence="4 7" id="KW-0863">Zinc-finger</keyword>
<comment type="caution">
    <text evidence="9">The sequence shown here is derived from an EMBL/GenBank/DDBJ whole genome shotgun (WGS) entry which is preliminary data.</text>
</comment>